<feature type="domain" description="Plasmid replication protein C N-terminal" evidence="2">
    <location>
        <begin position="19"/>
        <end position="194"/>
    </location>
</feature>
<comment type="caution">
    <text evidence="4">The sequence shown here is derived from an EMBL/GenBank/DDBJ whole genome shotgun (WGS) entry which is preliminary data.</text>
</comment>
<feature type="compositionally biased region" description="Basic and acidic residues" evidence="1">
    <location>
        <begin position="267"/>
        <end position="276"/>
    </location>
</feature>
<accession>A0A512ISB3</accession>
<gene>
    <name evidence="4" type="primary">repC</name>
    <name evidence="4" type="ORF">MHA02_29850</name>
</gene>
<dbReference type="InterPro" id="IPR005090">
    <property type="entry name" value="RepC_N"/>
</dbReference>
<dbReference type="NCBIfam" id="NF010396">
    <property type="entry name" value="PRK13824.1"/>
    <property type="match status" value="1"/>
</dbReference>
<dbReference type="EMBL" id="BJZT01000032">
    <property type="protein sequence ID" value="GEP00598.1"/>
    <property type="molecule type" value="Genomic_DNA"/>
</dbReference>
<feature type="domain" description="Plasmid replication protein C C-terminal" evidence="3">
    <location>
        <begin position="300"/>
        <end position="399"/>
    </location>
</feature>
<evidence type="ECO:0000259" key="2">
    <source>
        <dbReference type="Pfam" id="PF03428"/>
    </source>
</evidence>
<dbReference type="InterPro" id="IPR047611">
    <property type="entry name" value="RepABC_RepC"/>
</dbReference>
<feature type="region of interest" description="Disordered" evidence="1">
    <location>
        <begin position="252"/>
        <end position="297"/>
    </location>
</feature>
<dbReference type="NCBIfam" id="NF040974">
    <property type="entry name" value="RepABC_RepC"/>
    <property type="match status" value="1"/>
</dbReference>
<feature type="region of interest" description="Disordered" evidence="1">
    <location>
        <begin position="407"/>
        <end position="431"/>
    </location>
</feature>
<dbReference type="InterPro" id="IPR021760">
    <property type="entry name" value="RepC_C"/>
</dbReference>
<dbReference type="Pfam" id="PF03428">
    <property type="entry name" value="RP-C"/>
    <property type="match status" value="1"/>
</dbReference>
<name>A0A512ISB3_9HYPH</name>
<dbReference type="AlphaFoldDB" id="A0A512ISB3"/>
<reference evidence="4 5" key="1">
    <citation type="submission" date="2019-07" db="EMBL/GenBank/DDBJ databases">
        <title>Whole genome shotgun sequence of Methylobacterium haplocladii NBRC 107714.</title>
        <authorList>
            <person name="Hosoyama A."/>
            <person name="Uohara A."/>
            <person name="Ohji S."/>
            <person name="Ichikawa N."/>
        </authorList>
    </citation>
    <scope>NUCLEOTIDE SEQUENCE [LARGE SCALE GENOMIC DNA]</scope>
    <source>
        <strain evidence="4 5">NBRC 107714</strain>
    </source>
</reference>
<evidence type="ECO:0000256" key="1">
    <source>
        <dbReference type="SAM" id="MobiDB-lite"/>
    </source>
</evidence>
<keyword evidence="5" id="KW-1185">Reference proteome</keyword>
<evidence type="ECO:0000313" key="4">
    <source>
        <dbReference type="EMBL" id="GEP00598.1"/>
    </source>
</evidence>
<evidence type="ECO:0000313" key="5">
    <source>
        <dbReference type="Proteomes" id="UP000321258"/>
    </source>
</evidence>
<evidence type="ECO:0000259" key="3">
    <source>
        <dbReference type="Pfam" id="PF11800"/>
    </source>
</evidence>
<organism evidence="4 5">
    <name type="scientific">Methylobacterium haplocladii</name>
    <dbReference type="NCBI Taxonomy" id="1176176"/>
    <lineage>
        <taxon>Bacteria</taxon>
        <taxon>Pseudomonadati</taxon>
        <taxon>Pseudomonadota</taxon>
        <taxon>Alphaproteobacteria</taxon>
        <taxon>Hyphomicrobiales</taxon>
        <taxon>Methylobacteriaceae</taxon>
        <taxon>Methylobacterium</taxon>
    </lineage>
</organism>
<dbReference type="Proteomes" id="UP000321258">
    <property type="component" value="Unassembled WGS sequence"/>
</dbReference>
<protein>
    <submittedName>
        <fullName evidence="4">Replication initiation protein</fullName>
    </submittedName>
</protein>
<proteinExistence type="predicted"/>
<dbReference type="Pfam" id="PF11800">
    <property type="entry name" value="RP-C_C"/>
    <property type="match status" value="1"/>
</dbReference>
<sequence>MPGFGHAMIDHFTTPFGRRSLTAAQIQAQAKAAACPPETTADKWAVVRHVSTARCELGLADRAIAILSALVSFHPETNLQAGEGAQLVVFPSNAQIRLRAHGIAETTLRYHLGALVEAGILIRRDSPNGKRYARKGQGGEIAEAFGFDLTPLVARAAEFAAIADRIAAAERAERLAKERVSLKRRDLRKLIEWAAEAGAAGPWGALSRQLEDLIDGFPRRPSGEALATMDAALGSLLTEAHKHLDVVAESTIHDGNASETRRHHHNSKPETVRIEHTNGGSPEEPVAPQDREGRAGSTYPLPMVIEACPDIVDYARGGVRTWGDLIDAAELVRGMLGISPTAWREARDAMGPETAAVTVAAILQRAEHIRSPGGYLRSLVERKRGGLFSLGPVLQALLRARDPATMHAGRDKFGVPRPSGVPSMAPRRAGG</sequence>